<dbReference type="InterPro" id="IPR036390">
    <property type="entry name" value="WH_DNA-bd_sf"/>
</dbReference>
<dbReference type="GO" id="GO:0003700">
    <property type="term" value="F:DNA-binding transcription factor activity"/>
    <property type="evidence" value="ECO:0007669"/>
    <property type="project" value="InterPro"/>
</dbReference>
<dbReference type="Pfam" id="PF00126">
    <property type="entry name" value="HTH_1"/>
    <property type="match status" value="1"/>
</dbReference>
<evidence type="ECO:0000256" key="1">
    <source>
        <dbReference type="ARBA" id="ARBA00009437"/>
    </source>
</evidence>
<feature type="domain" description="HTH lysR-type" evidence="5">
    <location>
        <begin position="11"/>
        <end position="63"/>
    </location>
</feature>
<dbReference type="InterPro" id="IPR058163">
    <property type="entry name" value="LysR-type_TF_proteobact-type"/>
</dbReference>
<keyword evidence="2" id="KW-0805">Transcription regulation</keyword>
<dbReference type="InterPro" id="IPR000847">
    <property type="entry name" value="LysR_HTH_N"/>
</dbReference>
<dbReference type="SUPFAM" id="SSF46785">
    <property type="entry name" value="Winged helix' DNA-binding domain"/>
    <property type="match status" value="1"/>
</dbReference>
<sequence length="298" mass="32537">MPNLLNETPGLIAFVRTVESGSFSAAAKILRTSPSAVSRSVGRLETLVRARLFLRSTRALVLTFEGQSLFDKVAPLLRQLDTSDEVASREDTLAGRIRFSMPSDLARYFLTPIFRDFASAFPAIKLEVGLADRQVDLIREDYDVAFRVGGSGQGELRVRKLANVNMVIVASPAYLEKHGKPRSADEASALPFARYIVRGHPSPMVFAGGKQFSPQGRVDCDTGQALRAAALHGLGAALLMKCVVQDELNDGRLIDISTELDLPPQPLNVVHAFGSMIPLRVRRFCDFIADQTKSIPGL</sequence>
<dbReference type="InterPro" id="IPR005119">
    <property type="entry name" value="LysR_subst-bd"/>
</dbReference>
<dbReference type="Gene3D" id="3.40.190.290">
    <property type="match status" value="1"/>
</dbReference>
<reference evidence="6" key="1">
    <citation type="submission" date="2022-06" db="EMBL/GenBank/DDBJ databases">
        <title>Physiological and biochemical characterization and genomic elucidation of a strain of the genus Ensifer adhaerens M8 that combines arsenic oxidation and chromium reduction.</title>
        <authorList>
            <person name="Li X."/>
            <person name="Yu c."/>
        </authorList>
    </citation>
    <scope>NUCLEOTIDE SEQUENCE</scope>
    <source>
        <strain evidence="6">M8</strain>
    </source>
</reference>
<dbReference type="AlphaFoldDB" id="A0A9Q8Y501"/>
<dbReference type="OrthoDB" id="8300238at2"/>
<evidence type="ECO:0000256" key="3">
    <source>
        <dbReference type="ARBA" id="ARBA00023125"/>
    </source>
</evidence>
<keyword evidence="4" id="KW-0804">Transcription</keyword>
<dbReference type="InterPro" id="IPR036388">
    <property type="entry name" value="WH-like_DNA-bd_sf"/>
</dbReference>
<dbReference type="RefSeq" id="WP_090294276.1">
    <property type="nucleotide sequence ID" value="NZ_CAXURO020000001.1"/>
</dbReference>
<organism evidence="6 7">
    <name type="scientific">Ensifer adhaerens</name>
    <name type="common">Sinorhizobium morelense</name>
    <dbReference type="NCBI Taxonomy" id="106592"/>
    <lineage>
        <taxon>Bacteria</taxon>
        <taxon>Pseudomonadati</taxon>
        <taxon>Pseudomonadota</taxon>
        <taxon>Alphaproteobacteria</taxon>
        <taxon>Hyphomicrobiales</taxon>
        <taxon>Rhizobiaceae</taxon>
        <taxon>Sinorhizobium/Ensifer group</taxon>
        <taxon>Ensifer</taxon>
    </lineage>
</organism>
<keyword evidence="3" id="KW-0238">DNA-binding</keyword>
<evidence type="ECO:0000313" key="7">
    <source>
        <dbReference type="Proteomes" id="UP001055460"/>
    </source>
</evidence>
<comment type="similarity">
    <text evidence="1">Belongs to the LysR transcriptional regulatory family.</text>
</comment>
<dbReference type="Proteomes" id="UP001055460">
    <property type="component" value="Chromosome"/>
</dbReference>
<dbReference type="EMBL" id="CP098807">
    <property type="protein sequence ID" value="USJ21816.1"/>
    <property type="molecule type" value="Genomic_DNA"/>
</dbReference>
<name>A0A9Q8Y501_ENSAD</name>
<evidence type="ECO:0000256" key="4">
    <source>
        <dbReference type="ARBA" id="ARBA00023163"/>
    </source>
</evidence>
<evidence type="ECO:0000259" key="5">
    <source>
        <dbReference type="PROSITE" id="PS50931"/>
    </source>
</evidence>
<dbReference type="PANTHER" id="PTHR30537:SF5">
    <property type="entry name" value="HTH-TYPE TRANSCRIPTIONAL ACTIVATOR TTDR-RELATED"/>
    <property type="match status" value="1"/>
</dbReference>
<dbReference type="GO" id="GO:0003677">
    <property type="term" value="F:DNA binding"/>
    <property type="evidence" value="ECO:0007669"/>
    <property type="project" value="UniProtKB-KW"/>
</dbReference>
<protein>
    <submittedName>
        <fullName evidence="6">LysR family transcriptional regulator</fullName>
    </submittedName>
</protein>
<accession>A0A9Q8Y501</accession>
<dbReference type="Gene3D" id="1.10.10.10">
    <property type="entry name" value="Winged helix-like DNA-binding domain superfamily/Winged helix DNA-binding domain"/>
    <property type="match status" value="1"/>
</dbReference>
<dbReference type="SUPFAM" id="SSF53850">
    <property type="entry name" value="Periplasmic binding protein-like II"/>
    <property type="match status" value="1"/>
</dbReference>
<dbReference type="PROSITE" id="PS50931">
    <property type="entry name" value="HTH_LYSR"/>
    <property type="match status" value="1"/>
</dbReference>
<evidence type="ECO:0000313" key="6">
    <source>
        <dbReference type="EMBL" id="USJ21816.1"/>
    </source>
</evidence>
<evidence type="ECO:0000256" key="2">
    <source>
        <dbReference type="ARBA" id="ARBA00023015"/>
    </source>
</evidence>
<proteinExistence type="inferred from homology"/>
<dbReference type="PANTHER" id="PTHR30537">
    <property type="entry name" value="HTH-TYPE TRANSCRIPTIONAL REGULATOR"/>
    <property type="match status" value="1"/>
</dbReference>
<gene>
    <name evidence="6" type="ORF">NE863_10835</name>
</gene>
<dbReference type="CDD" id="cd08422">
    <property type="entry name" value="PBP2_CrgA_like"/>
    <property type="match status" value="1"/>
</dbReference>
<dbReference type="Pfam" id="PF03466">
    <property type="entry name" value="LysR_substrate"/>
    <property type="match status" value="1"/>
</dbReference>